<proteinExistence type="predicted"/>
<evidence type="ECO:0000313" key="1">
    <source>
        <dbReference type="EMBL" id="MBO1109153.1"/>
    </source>
</evidence>
<organism evidence="1 2">
    <name type="scientific">Plesiomonas shigelloides</name>
    <name type="common">Aeromonas shigelloides</name>
    <dbReference type="NCBI Taxonomy" id="703"/>
    <lineage>
        <taxon>Bacteria</taxon>
        <taxon>Pseudomonadati</taxon>
        <taxon>Pseudomonadota</taxon>
        <taxon>Gammaproteobacteria</taxon>
        <taxon>Enterobacterales</taxon>
        <taxon>Enterobacteriaceae</taxon>
        <taxon>Plesiomonas</taxon>
    </lineage>
</organism>
<comment type="caution">
    <text evidence="1">The sequence shown here is derived from an EMBL/GenBank/DDBJ whole genome shotgun (WGS) entry which is preliminary data.</text>
</comment>
<gene>
    <name evidence="1" type="ORF">J2R62_13205</name>
</gene>
<evidence type="ECO:0000313" key="2">
    <source>
        <dbReference type="Proteomes" id="UP000664658"/>
    </source>
</evidence>
<dbReference type="EMBL" id="JAFNAA010000015">
    <property type="protein sequence ID" value="MBO1109153.1"/>
    <property type="molecule type" value="Genomic_DNA"/>
</dbReference>
<reference evidence="1" key="1">
    <citation type="submission" date="2021-03" db="EMBL/GenBank/DDBJ databases">
        <title>Plesiomonas shigelloides zfcc0051, isolated from zebrafish feces.</title>
        <authorList>
            <person name="Vanderhoek Z."/>
            <person name="Gaulke C."/>
        </authorList>
    </citation>
    <scope>NUCLEOTIDE SEQUENCE</scope>
    <source>
        <strain evidence="1">Zfcc0051</strain>
    </source>
</reference>
<name>A0A8I2B603_PLESH</name>
<protein>
    <submittedName>
        <fullName evidence="1">Uncharacterized protein</fullName>
    </submittedName>
</protein>
<dbReference type="Proteomes" id="UP000664658">
    <property type="component" value="Unassembled WGS sequence"/>
</dbReference>
<dbReference type="AlphaFoldDB" id="A0A8I2B603"/>
<accession>A0A8I2B603</accession>
<dbReference type="RefSeq" id="WP_178087916.1">
    <property type="nucleotide sequence ID" value="NZ_CP062196.1"/>
</dbReference>
<sequence length="80" mass="8353">MSGELNSAATAIASGLIAKGEQSTLFCVVGIDAIVIVIINYGRYLKRGCISTGVNIPVDGAAQSTLLTKIKLPKVMLMRS</sequence>